<feature type="compositionally biased region" description="Low complexity" evidence="1">
    <location>
        <begin position="131"/>
        <end position="140"/>
    </location>
</feature>
<feature type="compositionally biased region" description="Low complexity" evidence="1">
    <location>
        <begin position="38"/>
        <end position="55"/>
    </location>
</feature>
<name>A0A5J9T3P0_9POAL</name>
<dbReference type="EMBL" id="RWGY01000051">
    <property type="protein sequence ID" value="TVU06003.1"/>
    <property type="molecule type" value="Genomic_DNA"/>
</dbReference>
<proteinExistence type="predicted"/>
<dbReference type="Gramene" id="TVU06003">
    <property type="protein sequence ID" value="TVU06003"/>
    <property type="gene ID" value="EJB05_49190"/>
</dbReference>
<evidence type="ECO:0000256" key="1">
    <source>
        <dbReference type="SAM" id="MobiDB-lite"/>
    </source>
</evidence>
<dbReference type="AlphaFoldDB" id="A0A5J9T3P0"/>
<feature type="compositionally biased region" description="Basic and acidic residues" evidence="1">
    <location>
        <begin position="146"/>
        <end position="162"/>
    </location>
</feature>
<feature type="region of interest" description="Disordered" evidence="1">
    <location>
        <begin position="23"/>
        <end position="63"/>
    </location>
</feature>
<comment type="caution">
    <text evidence="2">The sequence shown here is derived from an EMBL/GenBank/DDBJ whole genome shotgun (WGS) entry which is preliminary data.</text>
</comment>
<keyword evidence="3" id="KW-1185">Reference proteome</keyword>
<protein>
    <submittedName>
        <fullName evidence="2">Uncharacterized protein</fullName>
    </submittedName>
</protein>
<evidence type="ECO:0000313" key="3">
    <source>
        <dbReference type="Proteomes" id="UP000324897"/>
    </source>
</evidence>
<evidence type="ECO:0000313" key="2">
    <source>
        <dbReference type="EMBL" id="TVU06003.1"/>
    </source>
</evidence>
<gene>
    <name evidence="2" type="ORF">EJB05_49190</name>
</gene>
<dbReference type="Proteomes" id="UP000324897">
    <property type="component" value="Unassembled WGS sequence"/>
</dbReference>
<reference evidence="2 3" key="1">
    <citation type="journal article" date="2019" name="Sci. Rep.">
        <title>A high-quality genome of Eragrostis curvula grass provides insights into Poaceae evolution and supports new strategies to enhance forage quality.</title>
        <authorList>
            <person name="Carballo J."/>
            <person name="Santos B.A.C.M."/>
            <person name="Zappacosta D."/>
            <person name="Garbus I."/>
            <person name="Selva J.P."/>
            <person name="Gallo C.A."/>
            <person name="Diaz A."/>
            <person name="Albertini E."/>
            <person name="Caccamo M."/>
            <person name="Echenique V."/>
        </authorList>
    </citation>
    <scope>NUCLEOTIDE SEQUENCE [LARGE SCALE GENOMIC DNA]</scope>
    <source>
        <strain evidence="3">cv. Victoria</strain>
        <tissue evidence="2">Leaf</tissue>
    </source>
</reference>
<organism evidence="2 3">
    <name type="scientific">Eragrostis curvula</name>
    <name type="common">weeping love grass</name>
    <dbReference type="NCBI Taxonomy" id="38414"/>
    <lineage>
        <taxon>Eukaryota</taxon>
        <taxon>Viridiplantae</taxon>
        <taxon>Streptophyta</taxon>
        <taxon>Embryophyta</taxon>
        <taxon>Tracheophyta</taxon>
        <taxon>Spermatophyta</taxon>
        <taxon>Magnoliopsida</taxon>
        <taxon>Liliopsida</taxon>
        <taxon>Poales</taxon>
        <taxon>Poaceae</taxon>
        <taxon>PACMAD clade</taxon>
        <taxon>Chloridoideae</taxon>
        <taxon>Eragrostideae</taxon>
        <taxon>Eragrostidinae</taxon>
        <taxon>Eragrostis</taxon>
    </lineage>
</organism>
<accession>A0A5J9T3P0</accession>
<sequence>MVSPALLRSVASKIARVNTRLRAQETPHVRRPALPHVSRSPSRLFSSSPTTTTGSTPPPTNQKDLVDEVIEGLDRHYVLFLDLWFLGNTEGIGNHSEDNELVLTMRFGIGGCNVDDGGKERGGCCDRGKEAATTSRSSSRQARKWAAREQGGRPAKQARDGDLGGGKLAVPLNEPDVRQSTILMIINMSP</sequence>
<feature type="region of interest" description="Disordered" evidence="1">
    <location>
        <begin position="126"/>
        <end position="169"/>
    </location>
</feature>